<proteinExistence type="predicted"/>
<evidence type="ECO:0000313" key="1">
    <source>
        <dbReference type="EMBL" id="RDI58646.1"/>
    </source>
</evidence>
<gene>
    <name evidence="1" type="ORF">DES45_105169</name>
</gene>
<evidence type="ECO:0008006" key="3">
    <source>
        <dbReference type="Google" id="ProtNLM"/>
    </source>
</evidence>
<reference evidence="1 2" key="1">
    <citation type="submission" date="2018-07" db="EMBL/GenBank/DDBJ databases">
        <title>Genomic Encyclopedia of Type Strains, Phase IV (KMG-IV): sequencing the most valuable type-strain genomes for metagenomic binning, comparative biology and taxonomic classification.</title>
        <authorList>
            <person name="Goeker M."/>
        </authorList>
    </citation>
    <scope>NUCLEOTIDE SEQUENCE [LARGE SCALE GENOMIC DNA]</scope>
    <source>
        <strain evidence="1 2">DSM 14364</strain>
    </source>
</reference>
<dbReference type="AlphaFoldDB" id="A0A370HJ87"/>
<name>A0A370HJ87_9HYPH</name>
<organism evidence="1 2">
    <name type="scientific">Microvirga subterranea</name>
    <dbReference type="NCBI Taxonomy" id="186651"/>
    <lineage>
        <taxon>Bacteria</taxon>
        <taxon>Pseudomonadati</taxon>
        <taxon>Pseudomonadota</taxon>
        <taxon>Alphaproteobacteria</taxon>
        <taxon>Hyphomicrobiales</taxon>
        <taxon>Methylobacteriaceae</taxon>
        <taxon>Microvirga</taxon>
    </lineage>
</organism>
<sequence length="127" mass="12705">MDELIARVTQKTGLEASVARKAIGLILAYLQKEGPANEVNQLIAALPGADEAIANAQGGGSGGGIMGMMGAMGGGVMALGGQLMGAGVSMGQMQPLGRELFAYGREKAGEDVMGPIVGSIPGLSQFV</sequence>
<comment type="caution">
    <text evidence="1">The sequence shown here is derived from an EMBL/GenBank/DDBJ whole genome shotgun (WGS) entry which is preliminary data.</text>
</comment>
<protein>
    <recommendedName>
        <fullName evidence="3">DUF2267 domain-containing protein</fullName>
    </recommendedName>
</protein>
<evidence type="ECO:0000313" key="2">
    <source>
        <dbReference type="Proteomes" id="UP000254925"/>
    </source>
</evidence>
<dbReference type="EMBL" id="QQBB01000005">
    <property type="protein sequence ID" value="RDI58646.1"/>
    <property type="molecule type" value="Genomic_DNA"/>
</dbReference>
<dbReference type="OrthoDB" id="7907231at2"/>
<accession>A0A370HJ87</accession>
<dbReference type="RefSeq" id="WP_114770666.1">
    <property type="nucleotide sequence ID" value="NZ_QQBB01000005.1"/>
</dbReference>
<dbReference type="Proteomes" id="UP000254925">
    <property type="component" value="Unassembled WGS sequence"/>
</dbReference>
<keyword evidence="2" id="KW-1185">Reference proteome</keyword>